<proteinExistence type="predicted"/>
<evidence type="ECO:0000313" key="2">
    <source>
        <dbReference type="Proteomes" id="UP000185192"/>
    </source>
</evidence>
<sequence length="88" mass="9207">MSLVRNIFTTAIGNEARKMGKGNGLLNFGLGLLAARVATRSVPGALLVGGALVAKTLYDRSREAEEIPASEAVIDIEGKPVPKDDVKS</sequence>
<dbReference type="OrthoDB" id="7391946at2"/>
<gene>
    <name evidence="1" type="ORF">SAMN02745824_1684</name>
</gene>
<reference evidence="2" key="1">
    <citation type="submission" date="2016-11" db="EMBL/GenBank/DDBJ databases">
        <authorList>
            <person name="Varghese N."/>
            <person name="Submissions S."/>
        </authorList>
    </citation>
    <scope>NUCLEOTIDE SEQUENCE [LARGE SCALE GENOMIC DNA]</scope>
    <source>
        <strain evidence="2">DSM 22363</strain>
    </source>
</reference>
<dbReference type="RefSeq" id="WP_074204570.1">
    <property type="nucleotide sequence ID" value="NZ_FSQW01000001.1"/>
</dbReference>
<dbReference type="AlphaFoldDB" id="A0A1N6D8C7"/>
<organism evidence="1 2">
    <name type="scientific">Parasphingorhabdus marina DSM 22363</name>
    <dbReference type="NCBI Taxonomy" id="1123272"/>
    <lineage>
        <taxon>Bacteria</taxon>
        <taxon>Pseudomonadati</taxon>
        <taxon>Pseudomonadota</taxon>
        <taxon>Alphaproteobacteria</taxon>
        <taxon>Sphingomonadales</taxon>
        <taxon>Sphingomonadaceae</taxon>
        <taxon>Parasphingorhabdus</taxon>
    </lineage>
</organism>
<dbReference type="EMBL" id="FSQW01000001">
    <property type="protein sequence ID" value="SIN67039.1"/>
    <property type="molecule type" value="Genomic_DNA"/>
</dbReference>
<dbReference type="Proteomes" id="UP000185192">
    <property type="component" value="Unassembled WGS sequence"/>
</dbReference>
<accession>A0A1N6D8C7</accession>
<protein>
    <submittedName>
        <fullName evidence="1">Uncharacterized protein</fullName>
    </submittedName>
</protein>
<dbReference type="STRING" id="1123272.SAMN02745824_1684"/>
<evidence type="ECO:0000313" key="1">
    <source>
        <dbReference type="EMBL" id="SIN67039.1"/>
    </source>
</evidence>
<name>A0A1N6D8C7_9SPHN</name>
<keyword evidence="2" id="KW-1185">Reference proteome</keyword>